<evidence type="ECO:0000256" key="3">
    <source>
        <dbReference type="ARBA" id="ARBA00022833"/>
    </source>
</evidence>
<evidence type="ECO:0000313" key="7">
    <source>
        <dbReference type="EMBL" id="SPQ96268.1"/>
    </source>
</evidence>
<evidence type="ECO:0000259" key="6">
    <source>
        <dbReference type="SMART" id="SM00249"/>
    </source>
</evidence>
<dbReference type="SUPFAM" id="SSF57903">
    <property type="entry name" value="FYVE/PHD zinc finger"/>
    <property type="match status" value="1"/>
</dbReference>
<accession>A0A3P3Y7V7</accession>
<dbReference type="GO" id="GO:0006355">
    <property type="term" value="P:regulation of DNA-templated transcription"/>
    <property type="evidence" value="ECO:0007669"/>
    <property type="project" value="TreeGrafter"/>
</dbReference>
<evidence type="ECO:0000256" key="2">
    <source>
        <dbReference type="ARBA" id="ARBA00022771"/>
    </source>
</evidence>
<dbReference type="EMBL" id="OVEO01000005">
    <property type="protein sequence ID" value="SPQ96268.1"/>
    <property type="molecule type" value="Genomic_DNA"/>
</dbReference>
<dbReference type="PANTHER" id="PTHR46462">
    <property type="entry name" value="UPSET, ISOFORM A"/>
    <property type="match status" value="1"/>
</dbReference>
<dbReference type="InterPro" id="IPR019786">
    <property type="entry name" value="Zinc_finger_PHD-type_CS"/>
</dbReference>
<feature type="region of interest" description="Disordered" evidence="5">
    <location>
        <begin position="1"/>
        <end position="25"/>
    </location>
</feature>
<dbReference type="PROSITE" id="PS01359">
    <property type="entry name" value="ZF_PHD_1"/>
    <property type="match status" value="1"/>
</dbReference>
<gene>
    <name evidence="7" type="ORF">PLBR_LOCUS3483</name>
</gene>
<dbReference type="AlphaFoldDB" id="A0A3P3Y7V7"/>
<feature type="compositionally biased region" description="Basic and acidic residues" evidence="5">
    <location>
        <begin position="378"/>
        <end position="389"/>
    </location>
</feature>
<organism evidence="7 8">
    <name type="scientific">Plasmodiophora brassicae</name>
    <name type="common">Clubroot disease agent</name>
    <dbReference type="NCBI Taxonomy" id="37360"/>
    <lineage>
        <taxon>Eukaryota</taxon>
        <taxon>Sar</taxon>
        <taxon>Rhizaria</taxon>
        <taxon>Endomyxa</taxon>
        <taxon>Phytomyxea</taxon>
        <taxon>Plasmodiophorida</taxon>
        <taxon>Plasmodiophoridae</taxon>
        <taxon>Plasmodiophora</taxon>
    </lineage>
</organism>
<feature type="region of interest" description="Disordered" evidence="5">
    <location>
        <begin position="448"/>
        <end position="470"/>
    </location>
</feature>
<feature type="compositionally biased region" description="Low complexity" evidence="5">
    <location>
        <begin position="361"/>
        <end position="377"/>
    </location>
</feature>
<reference evidence="7 8" key="1">
    <citation type="submission" date="2018-03" db="EMBL/GenBank/DDBJ databases">
        <authorList>
            <person name="Fogelqvist J."/>
        </authorList>
    </citation>
    <scope>NUCLEOTIDE SEQUENCE [LARGE SCALE GENOMIC DNA]</scope>
</reference>
<dbReference type="InterPro" id="IPR011011">
    <property type="entry name" value="Znf_FYVE_PHD"/>
</dbReference>
<evidence type="ECO:0000256" key="4">
    <source>
        <dbReference type="ARBA" id="ARBA00022853"/>
    </source>
</evidence>
<keyword evidence="3" id="KW-0862">Zinc</keyword>
<keyword evidence="4" id="KW-0156">Chromatin regulator</keyword>
<feature type="compositionally biased region" description="Polar residues" evidence="5">
    <location>
        <begin position="510"/>
        <end position="526"/>
    </location>
</feature>
<feature type="region of interest" description="Disordered" evidence="5">
    <location>
        <begin position="109"/>
        <end position="237"/>
    </location>
</feature>
<dbReference type="GO" id="GO:0070210">
    <property type="term" value="C:Rpd3L-Expanded complex"/>
    <property type="evidence" value="ECO:0007669"/>
    <property type="project" value="TreeGrafter"/>
</dbReference>
<evidence type="ECO:0000256" key="1">
    <source>
        <dbReference type="ARBA" id="ARBA00022723"/>
    </source>
</evidence>
<feature type="region of interest" description="Disordered" evidence="5">
    <location>
        <begin position="317"/>
        <end position="421"/>
    </location>
</feature>
<sequence length="550" mass="58364">MSGANGNDSPVSSDADDGDGVQGSSDQWVTRCVCDDNSQVDGFMIECEICQVWQHGDCVRVDKGKVPKEYFCELCRPDLHDARGHWVGGLRPAAGAVKVVAGKPTVVKKKKAKPKKQPSTVLEADAPSDKSAPIVPGADAIVPGASGHGTENASAPEDEQRRQLSREERKIAKIMQTIQLMEDRDKKRRRSGGVTTPEAAHSNANANGPESGPTLKRKKSRTSQASKSAADSVPGDMLGAYDLDQLKASPALLKRLFPVSPLYLGAKVWLMQQRGLNENGPNHPAVETALSSQQLPLRNQLVQQYLADPALYSRSDRDTSAMVVDGDRAGIQNEGRRSRSRSHSPPPRQVPRTPPPAAMTGSQRSSPGGSVPVSPVSFRRDHGAEEPTRNQDGMDIDTTGPDPTNAKPSLATIPRLTTIPKLGRTSSMADIEASAPAQAQAYSAQAAGRPAALSGLSPASAGPGSTTPLSNLSELMQTYMNAPVDAPAPPTHIDLPRFKSNLGGVPPSGAITSSRWSLEMTSSTASRLGPPMSFNRRLPPPPQPPNRSTS</sequence>
<dbReference type="GO" id="GO:0034967">
    <property type="term" value="C:Set3 complex"/>
    <property type="evidence" value="ECO:0007669"/>
    <property type="project" value="TreeGrafter"/>
</dbReference>
<dbReference type="InterPro" id="IPR001965">
    <property type="entry name" value="Znf_PHD"/>
</dbReference>
<dbReference type="GO" id="GO:0006325">
    <property type="term" value="P:chromatin organization"/>
    <property type="evidence" value="ECO:0007669"/>
    <property type="project" value="UniProtKB-KW"/>
</dbReference>
<evidence type="ECO:0000313" key="8">
    <source>
        <dbReference type="Proteomes" id="UP000290189"/>
    </source>
</evidence>
<feature type="compositionally biased region" description="Basic and acidic residues" evidence="5">
    <location>
        <begin position="158"/>
        <end position="171"/>
    </location>
</feature>
<feature type="compositionally biased region" description="Low complexity" evidence="5">
    <location>
        <begin position="448"/>
        <end position="465"/>
    </location>
</feature>
<feature type="domain" description="Zinc finger PHD-type" evidence="6">
    <location>
        <begin position="31"/>
        <end position="76"/>
    </location>
</feature>
<keyword evidence="7" id="KW-0496">Mitochondrion</keyword>
<dbReference type="Gene3D" id="3.30.40.10">
    <property type="entry name" value="Zinc/RING finger domain, C3HC4 (zinc finger)"/>
    <property type="match status" value="1"/>
</dbReference>
<evidence type="ECO:0000256" key="5">
    <source>
        <dbReference type="SAM" id="MobiDB-lite"/>
    </source>
</evidence>
<geneLocation type="mitochondrion" evidence="7"/>
<keyword evidence="1" id="KW-0479">Metal-binding</keyword>
<dbReference type="PANTHER" id="PTHR46462:SF3">
    <property type="entry name" value="UPSET, ISOFORM A"/>
    <property type="match status" value="1"/>
</dbReference>
<dbReference type="Pfam" id="PF20826">
    <property type="entry name" value="PHD_5"/>
    <property type="match status" value="1"/>
</dbReference>
<dbReference type="GO" id="GO:0008270">
    <property type="term" value="F:zinc ion binding"/>
    <property type="evidence" value="ECO:0007669"/>
    <property type="project" value="UniProtKB-KW"/>
</dbReference>
<proteinExistence type="predicted"/>
<dbReference type="SMART" id="SM00249">
    <property type="entry name" value="PHD"/>
    <property type="match status" value="1"/>
</dbReference>
<protein>
    <recommendedName>
        <fullName evidence="6">Zinc finger PHD-type domain-containing protein</fullName>
    </recommendedName>
</protein>
<name>A0A3P3Y7V7_PLABS</name>
<dbReference type="InterPro" id="IPR013083">
    <property type="entry name" value="Znf_RING/FYVE/PHD"/>
</dbReference>
<feature type="region of interest" description="Disordered" evidence="5">
    <location>
        <begin position="500"/>
        <end position="550"/>
    </location>
</feature>
<feature type="compositionally biased region" description="Pro residues" evidence="5">
    <location>
        <begin position="538"/>
        <end position="550"/>
    </location>
</feature>
<keyword evidence="2" id="KW-0863">Zinc-finger</keyword>
<feature type="compositionally biased region" description="Pro residues" evidence="5">
    <location>
        <begin position="344"/>
        <end position="357"/>
    </location>
</feature>
<dbReference type="Proteomes" id="UP000290189">
    <property type="component" value="Unassembled WGS sequence"/>
</dbReference>